<protein>
    <recommendedName>
        <fullName evidence="4">Rhodanese domain-containing protein</fullName>
    </recommendedName>
</protein>
<proteinExistence type="predicted"/>
<comment type="caution">
    <text evidence="2">The sequence shown here is derived from an EMBL/GenBank/DDBJ whole genome shotgun (WGS) entry which is preliminary data.</text>
</comment>
<reference evidence="2 3" key="1">
    <citation type="submission" date="2019-12" db="EMBL/GenBank/DDBJ databases">
        <title>Comparative genomics gives insights into the taxonomy of the Azoarcus-Aromatoleum group and reveals separate origins of nif in the plant-associated Azoarcus and non-plant-associated Aromatoleum sub-groups.</title>
        <authorList>
            <person name="Lafos M."/>
            <person name="Maluk M."/>
            <person name="Batista M."/>
            <person name="Junghare M."/>
            <person name="Carmona M."/>
            <person name="Faoro H."/>
            <person name="Cruz L.M."/>
            <person name="Battistoni F."/>
            <person name="De Souza E."/>
            <person name="Pedrosa F."/>
            <person name="Chen W.-M."/>
            <person name="Poole P.S."/>
            <person name="Dixon R.A."/>
            <person name="James E.K."/>
        </authorList>
    </citation>
    <scope>NUCLEOTIDE SEQUENCE [LARGE SCALE GENOMIC DNA]</scope>
    <source>
        <strain evidence="2 3">PbN1</strain>
    </source>
</reference>
<evidence type="ECO:0000313" key="3">
    <source>
        <dbReference type="Proteomes" id="UP000633943"/>
    </source>
</evidence>
<accession>A0ABX1NQB4</accession>
<dbReference type="InterPro" id="IPR036873">
    <property type="entry name" value="Rhodanese-like_dom_sf"/>
</dbReference>
<dbReference type="SUPFAM" id="SSF52821">
    <property type="entry name" value="Rhodanese/Cell cycle control phosphatase"/>
    <property type="match status" value="1"/>
</dbReference>
<evidence type="ECO:0000313" key="2">
    <source>
        <dbReference type="EMBL" id="NMG14154.1"/>
    </source>
</evidence>
<dbReference type="Proteomes" id="UP000633943">
    <property type="component" value="Unassembled WGS sequence"/>
</dbReference>
<keyword evidence="3" id="KW-1185">Reference proteome</keyword>
<organism evidence="2 3">
    <name type="scientific">Aromatoleum bremense</name>
    <dbReference type="NCBI Taxonomy" id="76115"/>
    <lineage>
        <taxon>Bacteria</taxon>
        <taxon>Pseudomonadati</taxon>
        <taxon>Pseudomonadota</taxon>
        <taxon>Betaproteobacteria</taxon>
        <taxon>Rhodocyclales</taxon>
        <taxon>Rhodocyclaceae</taxon>
        <taxon>Aromatoleum</taxon>
    </lineage>
</organism>
<evidence type="ECO:0000256" key="1">
    <source>
        <dbReference type="SAM" id="SignalP"/>
    </source>
</evidence>
<dbReference type="RefSeq" id="WP_169200995.1">
    <property type="nucleotide sequence ID" value="NZ_CP059467.1"/>
</dbReference>
<sequence length="154" mass="16423">MRAKFIIHTLIVATFMAVTAHAQAAASLRNETQLKLALRASPPCCVIDARGDAQRQSRAIAEALVYREGIRINPTASVVVVADDDDRALRVAETIAFAHPGQTVFAVEGGVGVWERVVSAISAEPPGGRAVQFVIPKNTCEQGPALQQLRTAPK</sequence>
<feature type="signal peptide" evidence="1">
    <location>
        <begin position="1"/>
        <end position="24"/>
    </location>
</feature>
<keyword evidence="1" id="KW-0732">Signal</keyword>
<dbReference type="EMBL" id="WTVP01000002">
    <property type="protein sequence ID" value="NMG14154.1"/>
    <property type="molecule type" value="Genomic_DNA"/>
</dbReference>
<feature type="chain" id="PRO_5045106887" description="Rhodanese domain-containing protein" evidence="1">
    <location>
        <begin position="25"/>
        <end position="154"/>
    </location>
</feature>
<name>A0ABX1NQB4_9RHOO</name>
<evidence type="ECO:0008006" key="4">
    <source>
        <dbReference type="Google" id="ProtNLM"/>
    </source>
</evidence>
<gene>
    <name evidence="2" type="ORF">GPA24_01080</name>
</gene>